<evidence type="ECO:0000313" key="7">
    <source>
        <dbReference type="Proteomes" id="UP000007347"/>
    </source>
</evidence>
<dbReference type="RefSeq" id="WP_014957238.1">
    <property type="nucleotide sequence ID" value="NC_018645.1"/>
</dbReference>
<sequence length="396" mass="43347">MNQWYCSVCHEMSDYEDKPVICEICDADHRMIFNIKEVPQSLEQVRDLARKKLKGICAGYPSCDGSFDKICQREAYGKPIGLGGIGLGRSFRGNSEALEKIQLNMSVLGDHFEPDTTCSFLDVDLEFPVLASSTAGAQKYNDAMDETQFCTSVLRGSKEAGTIGLRGDTWFYTLDDNPSLNAMKACEGYGIPIFKPRSQDVLKKLIENAEDCGCKAFGIDLDGCGSSIMALHGQPVFKKSVKDIEELVNFTNLPFIAKGIMLPDEALMCADAGASVVAVSNHGGRVLDSTPGVATMLPLIREKVGDLVTITADGGVRTGYDVLKMLALGADAVLLGRDIIRAAVGAGTLGVKMHFEHIKKTLKKAMFMTGMKNIKMIDSKILFDYNQNKEEQWEKY</sequence>
<dbReference type="PANTHER" id="PTHR10578">
    <property type="entry name" value="S -2-HYDROXY-ACID OXIDASE-RELATED"/>
    <property type="match status" value="1"/>
</dbReference>
<dbReference type="Proteomes" id="UP000007347">
    <property type="component" value="Chromosome"/>
</dbReference>
<dbReference type="GO" id="GO:0016491">
    <property type="term" value="F:oxidoreductase activity"/>
    <property type="evidence" value="ECO:0007669"/>
    <property type="project" value="UniProtKB-KW"/>
</dbReference>
<dbReference type="OrthoDB" id="9770452at2"/>
<keyword evidence="7" id="KW-1185">Reference proteome</keyword>
<comment type="cofactor">
    <cofactor evidence="1">
        <name>FMN</name>
        <dbReference type="ChEBI" id="CHEBI:58210"/>
    </cofactor>
</comment>
<dbReference type="InterPro" id="IPR037396">
    <property type="entry name" value="FMN_HAD"/>
</dbReference>
<keyword evidence="3" id="KW-0288">FMN</keyword>
<evidence type="ECO:0000259" key="5">
    <source>
        <dbReference type="PROSITE" id="PS51349"/>
    </source>
</evidence>
<dbReference type="STRING" id="651182.TOL2_C17360"/>
<dbReference type="SUPFAM" id="SSF51395">
    <property type="entry name" value="FMN-linked oxidoreductases"/>
    <property type="match status" value="1"/>
</dbReference>
<evidence type="ECO:0000313" key="6">
    <source>
        <dbReference type="EMBL" id="CCK79897.1"/>
    </source>
</evidence>
<evidence type="ECO:0000256" key="2">
    <source>
        <dbReference type="ARBA" id="ARBA00022630"/>
    </source>
</evidence>
<dbReference type="KEGG" id="dto:TOL2_C17360"/>
<dbReference type="PROSITE" id="PS51349">
    <property type="entry name" value="FMN_HYDROXY_ACID_DH_2"/>
    <property type="match status" value="1"/>
</dbReference>
<dbReference type="AlphaFoldDB" id="K0NMG3"/>
<evidence type="ECO:0000256" key="1">
    <source>
        <dbReference type="ARBA" id="ARBA00001917"/>
    </source>
</evidence>
<name>K0NMG3_DESTT</name>
<dbReference type="InterPro" id="IPR000262">
    <property type="entry name" value="FMN-dep_DH"/>
</dbReference>
<dbReference type="Pfam" id="PF01070">
    <property type="entry name" value="FMN_dh"/>
    <property type="match status" value="2"/>
</dbReference>
<dbReference type="HOGENOM" id="CLU_020639_6_0_7"/>
<dbReference type="PANTHER" id="PTHR10578:SF107">
    <property type="entry name" value="2-HYDROXYACID OXIDASE 1"/>
    <property type="match status" value="1"/>
</dbReference>
<accession>K0NMG3</accession>
<dbReference type="Gene3D" id="3.20.20.70">
    <property type="entry name" value="Aldolase class I"/>
    <property type="match status" value="1"/>
</dbReference>
<keyword evidence="2" id="KW-0285">Flavoprotein</keyword>
<organism evidence="6 7">
    <name type="scientific">Desulfobacula toluolica (strain DSM 7467 / Tol2)</name>
    <dbReference type="NCBI Taxonomy" id="651182"/>
    <lineage>
        <taxon>Bacteria</taxon>
        <taxon>Pseudomonadati</taxon>
        <taxon>Thermodesulfobacteriota</taxon>
        <taxon>Desulfobacteria</taxon>
        <taxon>Desulfobacterales</taxon>
        <taxon>Desulfobacteraceae</taxon>
        <taxon>Desulfobacula</taxon>
    </lineage>
</organism>
<protein>
    <submittedName>
        <fullName evidence="6">Predicted FMN-dependent dehydrogenase</fullName>
    </submittedName>
</protein>
<dbReference type="EMBL" id="FO203503">
    <property type="protein sequence ID" value="CCK79897.1"/>
    <property type="molecule type" value="Genomic_DNA"/>
</dbReference>
<keyword evidence="4" id="KW-0560">Oxidoreductase</keyword>
<proteinExistence type="predicted"/>
<feature type="domain" description="FMN hydroxy acid dehydrogenase" evidence="5">
    <location>
        <begin position="83"/>
        <end position="387"/>
    </location>
</feature>
<reference evidence="6 7" key="1">
    <citation type="journal article" date="2013" name="Environ. Microbiol.">
        <title>Complete genome, catabolic sub-proteomes and key-metabolites of Desulfobacula toluolica Tol2, a marine, aromatic compound-degrading, sulfate-reducing bacterium.</title>
        <authorList>
            <person name="Wohlbrand L."/>
            <person name="Jacob J.H."/>
            <person name="Kube M."/>
            <person name="Mussmann M."/>
            <person name="Jarling R."/>
            <person name="Beck A."/>
            <person name="Amann R."/>
            <person name="Wilkes H."/>
            <person name="Reinhardt R."/>
            <person name="Rabus R."/>
        </authorList>
    </citation>
    <scope>NUCLEOTIDE SEQUENCE [LARGE SCALE GENOMIC DNA]</scope>
    <source>
        <strain evidence="7">DSM 7467 / Tol2</strain>
    </source>
</reference>
<gene>
    <name evidence="6" type="ordered locus">TOL2_C17360</name>
</gene>
<evidence type="ECO:0000256" key="3">
    <source>
        <dbReference type="ARBA" id="ARBA00022643"/>
    </source>
</evidence>
<dbReference type="InterPro" id="IPR013785">
    <property type="entry name" value="Aldolase_TIM"/>
</dbReference>
<evidence type="ECO:0000256" key="4">
    <source>
        <dbReference type="ARBA" id="ARBA00023002"/>
    </source>
</evidence>